<dbReference type="EnsemblMetazoa" id="Aqu2.1.26991_001">
    <property type="protein sequence ID" value="Aqu2.1.26991_001"/>
    <property type="gene ID" value="Aqu2.1.26991"/>
</dbReference>
<keyword evidence="5" id="KW-1003">Cell membrane</keyword>
<dbReference type="GO" id="GO:0005901">
    <property type="term" value="C:caveola"/>
    <property type="evidence" value="ECO:0007669"/>
    <property type="project" value="UniProtKB-SubCell"/>
</dbReference>
<dbReference type="InParanoid" id="A0A1X7UHP5"/>
<feature type="transmembrane region" description="Helical" evidence="9">
    <location>
        <begin position="214"/>
        <end position="238"/>
    </location>
</feature>
<dbReference type="InterPro" id="IPR001612">
    <property type="entry name" value="Caveolin"/>
</dbReference>
<dbReference type="STRING" id="400682.A0A1X7UHP5"/>
<dbReference type="PANTHER" id="PTHR10844">
    <property type="entry name" value="CAVEOLIN"/>
    <property type="match status" value="1"/>
</dbReference>
<evidence type="ECO:0000256" key="9">
    <source>
        <dbReference type="SAM" id="Phobius"/>
    </source>
</evidence>
<evidence type="ECO:0008006" key="11">
    <source>
        <dbReference type="Google" id="ProtNLM"/>
    </source>
</evidence>
<keyword evidence="7 9" id="KW-0472">Membrane</keyword>
<feature type="region of interest" description="Disordered" evidence="8">
    <location>
        <begin position="1"/>
        <end position="84"/>
    </location>
</feature>
<keyword evidence="9" id="KW-0812">Transmembrane</keyword>
<keyword evidence="6" id="KW-0333">Golgi apparatus</keyword>
<evidence type="ECO:0000256" key="1">
    <source>
        <dbReference type="ARBA" id="ARBA00004202"/>
    </source>
</evidence>
<evidence type="ECO:0000256" key="2">
    <source>
        <dbReference type="ARBA" id="ARBA00004395"/>
    </source>
</evidence>
<dbReference type="PANTHER" id="PTHR10844:SF19">
    <property type="entry name" value="CAVEOLIN-2"/>
    <property type="match status" value="1"/>
</dbReference>
<keyword evidence="9" id="KW-1133">Transmembrane helix</keyword>
<reference evidence="10" key="1">
    <citation type="submission" date="2017-05" db="UniProtKB">
        <authorList>
            <consortium name="EnsemblMetazoa"/>
        </authorList>
    </citation>
    <scope>IDENTIFICATION</scope>
</reference>
<name>A0A1X7UHP5_AMPQE</name>
<dbReference type="GO" id="GO:0000139">
    <property type="term" value="C:Golgi membrane"/>
    <property type="evidence" value="ECO:0007669"/>
    <property type="project" value="UniProtKB-SubCell"/>
</dbReference>
<dbReference type="AlphaFoldDB" id="A0A1X7UHP5"/>
<evidence type="ECO:0000256" key="6">
    <source>
        <dbReference type="ARBA" id="ARBA00023034"/>
    </source>
</evidence>
<feature type="transmembrane region" description="Helical" evidence="9">
    <location>
        <begin position="244"/>
        <end position="265"/>
    </location>
</feature>
<evidence type="ECO:0000313" key="10">
    <source>
        <dbReference type="EnsemblMetazoa" id="Aqu2.1.26991_001"/>
    </source>
</evidence>
<dbReference type="GO" id="GO:0060090">
    <property type="term" value="F:molecular adaptor activity"/>
    <property type="evidence" value="ECO:0007669"/>
    <property type="project" value="TreeGrafter"/>
</dbReference>
<proteinExistence type="inferred from homology"/>
<comment type="subcellular location">
    <subcellularLocation>
        <location evidence="1">Cell membrane</location>
        <topology evidence="1">Peripheral membrane protein</topology>
    </subcellularLocation>
    <subcellularLocation>
        <location evidence="2">Golgi apparatus membrane</location>
        <topology evidence="2">Peripheral membrane protein</topology>
    </subcellularLocation>
    <subcellularLocation>
        <location evidence="3">Membrane</location>
        <location evidence="3">Caveola</location>
        <topology evidence="3">Peripheral membrane protein</topology>
    </subcellularLocation>
</comment>
<comment type="similarity">
    <text evidence="4">Belongs to the caveolin family.</text>
</comment>
<dbReference type="GO" id="GO:0070836">
    <property type="term" value="P:caveola assembly"/>
    <property type="evidence" value="ECO:0007669"/>
    <property type="project" value="InterPro"/>
</dbReference>
<feature type="compositionally biased region" description="Pro residues" evidence="8">
    <location>
        <begin position="24"/>
        <end position="46"/>
    </location>
</feature>
<evidence type="ECO:0000256" key="8">
    <source>
        <dbReference type="SAM" id="MobiDB-lite"/>
    </source>
</evidence>
<evidence type="ECO:0000256" key="7">
    <source>
        <dbReference type="ARBA" id="ARBA00023136"/>
    </source>
</evidence>
<accession>A0A1X7UHP5</accession>
<evidence type="ECO:0000256" key="4">
    <source>
        <dbReference type="ARBA" id="ARBA00010988"/>
    </source>
</evidence>
<protein>
    <recommendedName>
        <fullName evidence="11">Caveolin</fullName>
    </recommendedName>
</protein>
<dbReference type="Pfam" id="PF01146">
    <property type="entry name" value="Caveolin"/>
    <property type="match status" value="1"/>
</dbReference>
<organism evidence="10">
    <name type="scientific">Amphimedon queenslandica</name>
    <name type="common">Sponge</name>
    <dbReference type="NCBI Taxonomy" id="400682"/>
    <lineage>
        <taxon>Eukaryota</taxon>
        <taxon>Metazoa</taxon>
        <taxon>Porifera</taxon>
        <taxon>Demospongiae</taxon>
        <taxon>Heteroscleromorpha</taxon>
        <taxon>Haplosclerida</taxon>
        <taxon>Niphatidae</taxon>
        <taxon>Amphimedon</taxon>
    </lineage>
</organism>
<evidence type="ECO:0000256" key="3">
    <source>
        <dbReference type="ARBA" id="ARBA00004543"/>
    </source>
</evidence>
<evidence type="ECO:0000256" key="5">
    <source>
        <dbReference type="ARBA" id="ARBA00022475"/>
    </source>
</evidence>
<sequence length="284" mass="31279">MPPPPPPKKSSKLSVVAALGQQQPYPPSFPPPPLESTNFPPPPPPLQHQQQFEPTPPAVPQHFKPPAISKHFKPPAISKHFKPPSLPIEELPSLPMQELPSLPMQELPSLPMQELPAVIDIPSIVEAPKIPSVLPEAANVLSEVALDITAEGAGPNGEEDTPPVAAKTYSDAFDEAYVRPSLDFDKFISEESSTLTARKIKMVHKKLYEITKTISYNCLVMIVGFPFIIVWGLLLGITSFAMNWVYIPLLKLVSWLFNATIPVLSPLRNCCKPVMELVAIIFKR</sequence>